<accession>A0A250XCS2</accession>
<feature type="compositionally biased region" description="Gly residues" evidence="1">
    <location>
        <begin position="974"/>
        <end position="986"/>
    </location>
</feature>
<protein>
    <submittedName>
        <fullName evidence="2">Uncharacterized protein</fullName>
    </submittedName>
</protein>
<evidence type="ECO:0000313" key="2">
    <source>
        <dbReference type="EMBL" id="GAX80689.1"/>
    </source>
</evidence>
<proteinExistence type="predicted"/>
<feature type="region of interest" description="Disordered" evidence="1">
    <location>
        <begin position="946"/>
        <end position="989"/>
    </location>
</feature>
<evidence type="ECO:0000256" key="1">
    <source>
        <dbReference type="SAM" id="MobiDB-lite"/>
    </source>
</evidence>
<dbReference type="Proteomes" id="UP000232323">
    <property type="component" value="Unassembled WGS sequence"/>
</dbReference>
<gene>
    <name evidence="2" type="ORF">CEUSTIGMA_g8124.t1</name>
</gene>
<comment type="caution">
    <text evidence="2">The sequence shown here is derived from an EMBL/GenBank/DDBJ whole genome shotgun (WGS) entry which is preliminary data.</text>
</comment>
<name>A0A250XCS2_9CHLO</name>
<sequence length="1015" mass="113791">MVSMEKITSLEPPFALPSLKQKRQKSAKFDLKMNEDSAASAILNESLRSMSVTLPDFRRRKTSELGFLMQMSTSSRRGSLSMMPHGLPHEYGGDSNGSHSEEDTEYGMAQGDDYSNSANLPDEMRSAASFTSKNKSRLLGPGGVPTTLDRESLRPREAEICEIAAVMGMHRTLPSLSSSGSASKSGHTFAAAAAGSRVAVSLNNSTVQNARAMSLGQVPLPSHPVKPTRPKTAAATVNQISTRGIRLSELLSFASRVPEGMPTSDVAKRFIMPQTAPLRCRYLDVLDEKFTNQPNAYVMHSSRMSFRLMTRALQMYFEGNRQQCGDVYVWLDIFSVNLHKDTSESDLSSIRDILTNANKVLFVLDPKGVVFSSSWVMWELWLLARSEHRDQLVVVPVSWAWRDLRHAYASMDLERCTAHSQRAQYLITKDFQSYKDPNMIPRMKDALLVGAKREMARLERFGNIHNRLFFEMVSCYALLLYLSLQYTDAEEMLRLVKHCMEKANRKDMAPEDESWLQLRWSAVARDKGNLTQAEALLQNCLSSSRSIDSDTRLGAMSHQVEVLMESKQYTRGEMMCRKMMEVIKDTSAQGLQERVRSHISITMQLADISIMQNLYEEGRLRAEEGLELAGKLDGPDSLLAAPCYLILARCGYNASHYEDIYKQAQSYAARALSIHTQQLGFEHPSTLKVHVFQAEVAISEGRLEEAEATLSDVHAVWLRLYGNGFVSTLEALGKLVDVQRRLKKYRLAENSEDDMMITGLTLLKSKKLDCLRSLSLITQYLAARDYLLLRSSQYFARAFLTFKERLGLEHELTRKTHVVLQAVVRKHTLIGKEALEDACISGDLLKLQEAEMMFKQAWSAGKLLRPDDKHELVVMGLASALSGLGRLEEAKQVLRAAGLARLKMHQAVPVSYKRWLKPRVAKYMDDKEDEEEERFAQLQAMEALQRTKSVSTSGGAQASAGNKGSSGDEEGDQDGGANGEAGGAVKGGRKALPVSYRRWYNKRVDQFLRSEKDKK</sequence>
<keyword evidence="3" id="KW-1185">Reference proteome</keyword>
<reference evidence="2 3" key="1">
    <citation type="submission" date="2017-08" db="EMBL/GenBank/DDBJ databases">
        <title>Acidophilic green algal genome provides insights into adaptation to an acidic environment.</title>
        <authorList>
            <person name="Hirooka S."/>
            <person name="Hirose Y."/>
            <person name="Kanesaki Y."/>
            <person name="Higuchi S."/>
            <person name="Fujiwara T."/>
            <person name="Onuma R."/>
            <person name="Era A."/>
            <person name="Ohbayashi R."/>
            <person name="Uzuka A."/>
            <person name="Nozaki H."/>
            <person name="Yoshikawa H."/>
            <person name="Miyagishima S.Y."/>
        </authorList>
    </citation>
    <scope>NUCLEOTIDE SEQUENCE [LARGE SCALE GENOMIC DNA]</scope>
    <source>
        <strain evidence="2 3">NIES-2499</strain>
    </source>
</reference>
<dbReference type="InterPro" id="IPR011990">
    <property type="entry name" value="TPR-like_helical_dom_sf"/>
</dbReference>
<feature type="region of interest" description="Disordered" evidence="1">
    <location>
        <begin position="130"/>
        <end position="149"/>
    </location>
</feature>
<dbReference type="AlphaFoldDB" id="A0A250XCS2"/>
<organism evidence="2 3">
    <name type="scientific">Chlamydomonas eustigma</name>
    <dbReference type="NCBI Taxonomy" id="1157962"/>
    <lineage>
        <taxon>Eukaryota</taxon>
        <taxon>Viridiplantae</taxon>
        <taxon>Chlorophyta</taxon>
        <taxon>core chlorophytes</taxon>
        <taxon>Chlorophyceae</taxon>
        <taxon>CS clade</taxon>
        <taxon>Chlamydomonadales</taxon>
        <taxon>Chlamydomonadaceae</taxon>
        <taxon>Chlamydomonas</taxon>
    </lineage>
</organism>
<feature type="compositionally biased region" description="Polar residues" evidence="1">
    <location>
        <begin position="946"/>
        <end position="965"/>
    </location>
</feature>
<dbReference type="OrthoDB" id="549701at2759"/>
<evidence type="ECO:0000313" key="3">
    <source>
        <dbReference type="Proteomes" id="UP000232323"/>
    </source>
</evidence>
<dbReference type="EMBL" id="BEGY01000055">
    <property type="protein sequence ID" value="GAX80689.1"/>
    <property type="molecule type" value="Genomic_DNA"/>
</dbReference>
<dbReference type="Gene3D" id="1.25.40.10">
    <property type="entry name" value="Tetratricopeptide repeat domain"/>
    <property type="match status" value="2"/>
</dbReference>